<dbReference type="GO" id="GO:0003676">
    <property type="term" value="F:nucleic acid binding"/>
    <property type="evidence" value="ECO:0007669"/>
    <property type="project" value="InterPro"/>
</dbReference>
<feature type="domain" description="DNA/RNA non-specific endonuclease/pyrophosphatase/phosphodiesterase" evidence="4">
    <location>
        <begin position="59"/>
        <end position="253"/>
    </location>
</feature>
<dbReference type="Pfam" id="PF01223">
    <property type="entry name" value="Endonuclease_NS"/>
    <property type="match status" value="1"/>
</dbReference>
<keyword evidence="5" id="KW-0378">Hydrolase</keyword>
<feature type="binding site" evidence="2">
    <location>
        <position position="152"/>
    </location>
    <ligand>
        <name>Mg(2+)</name>
        <dbReference type="ChEBI" id="CHEBI:18420"/>
        <note>catalytic</note>
    </ligand>
</feature>
<organism evidence="5 6">
    <name type="scientific">Formosa sediminum</name>
    <dbReference type="NCBI Taxonomy" id="2594004"/>
    <lineage>
        <taxon>Bacteria</taxon>
        <taxon>Pseudomonadati</taxon>
        <taxon>Bacteroidota</taxon>
        <taxon>Flavobacteriia</taxon>
        <taxon>Flavobacteriales</taxon>
        <taxon>Flavobacteriaceae</taxon>
        <taxon>Formosa</taxon>
    </lineage>
</organism>
<evidence type="ECO:0000256" key="2">
    <source>
        <dbReference type="PIRSR" id="PIRSR640255-2"/>
    </source>
</evidence>
<feature type="active site" description="Proton acceptor" evidence="1">
    <location>
        <position position="121"/>
    </location>
</feature>
<dbReference type="PANTHER" id="PTHR13966:SF5">
    <property type="entry name" value="ENDONUCLEASE G, MITOCHONDRIAL"/>
    <property type="match status" value="1"/>
</dbReference>
<reference evidence="5 6" key="1">
    <citation type="submission" date="2019-07" db="EMBL/GenBank/DDBJ databases">
        <title>Genome sequencing for Formosa sp. PS13.</title>
        <authorList>
            <person name="Park S.-J."/>
        </authorList>
    </citation>
    <scope>NUCLEOTIDE SEQUENCE [LARGE SCALE GENOMIC DNA]</scope>
    <source>
        <strain evidence="5 6">PS13</strain>
    </source>
</reference>
<dbReference type="CDD" id="cd00091">
    <property type="entry name" value="NUC"/>
    <property type="match status" value="1"/>
</dbReference>
<sequence length="270" mass="30842">MKKLLSIIGVILIISVYAYEQYLNTADTFVEEDYKGDSSAQNTNHAYYLPTSTTGQVIHHTNYILSYHEAHEQAEWVAYQLNKSDIVYADRKRPYFYADKAVKTKSADWRSYKNSGYDKGHLCPAADRRATVASYNETFLTSNIAPQNHDFNAGIWNELEQTVRSWATSYNGVYVVTGGILEDNLKTIGKDRVSVPNYFYKIIFNEADAHSKMIAFLMPNRANENKSLSSYVVSVDQIEALTGIDFFPRLEDNLETRLEANTSTSGWRFR</sequence>
<feature type="domain" description="ENPP1-3/EXOG-like endonuclease/phosphodiesterase" evidence="3">
    <location>
        <begin position="60"/>
        <end position="253"/>
    </location>
</feature>
<evidence type="ECO:0000313" key="5">
    <source>
        <dbReference type="EMBL" id="QDO92951.1"/>
    </source>
</evidence>
<dbReference type="InterPro" id="IPR044925">
    <property type="entry name" value="His-Me_finger_sf"/>
</dbReference>
<dbReference type="AlphaFoldDB" id="A0A516GN39"/>
<keyword evidence="5" id="KW-0255">Endonuclease</keyword>
<dbReference type="GO" id="GO:0016787">
    <property type="term" value="F:hydrolase activity"/>
    <property type="evidence" value="ECO:0007669"/>
    <property type="project" value="InterPro"/>
</dbReference>
<evidence type="ECO:0000259" key="4">
    <source>
        <dbReference type="SMART" id="SM00892"/>
    </source>
</evidence>
<dbReference type="InterPro" id="IPR040255">
    <property type="entry name" value="Non-specific_endonuclease"/>
</dbReference>
<keyword evidence="6" id="KW-1185">Reference proteome</keyword>
<dbReference type="InterPro" id="IPR044929">
    <property type="entry name" value="DNA/RNA_non-sp_Endonuclease_sf"/>
</dbReference>
<dbReference type="EMBL" id="CP041637">
    <property type="protein sequence ID" value="QDO92951.1"/>
    <property type="molecule type" value="Genomic_DNA"/>
</dbReference>
<keyword evidence="2" id="KW-0479">Metal-binding</keyword>
<dbReference type="Gene3D" id="3.40.570.10">
    <property type="entry name" value="Extracellular Endonuclease, subunit A"/>
    <property type="match status" value="1"/>
</dbReference>
<dbReference type="SMART" id="SM00477">
    <property type="entry name" value="NUC"/>
    <property type="match status" value="1"/>
</dbReference>
<dbReference type="InterPro" id="IPR020821">
    <property type="entry name" value="ENPP1-3/EXOG-like_nuc-like"/>
</dbReference>
<dbReference type="RefSeq" id="WP_143379858.1">
    <property type="nucleotide sequence ID" value="NZ_CP041637.1"/>
</dbReference>
<gene>
    <name evidence="5" type="ORF">FNB79_02830</name>
</gene>
<dbReference type="InterPro" id="IPR001604">
    <property type="entry name" value="Endo_G_ENPP1-like_dom"/>
</dbReference>
<dbReference type="Proteomes" id="UP000319209">
    <property type="component" value="Chromosome"/>
</dbReference>
<protein>
    <submittedName>
        <fullName evidence="5">DNA/RNA non-specific endonuclease</fullName>
    </submittedName>
</protein>
<dbReference type="OrthoDB" id="9811262at2"/>
<dbReference type="PANTHER" id="PTHR13966">
    <property type="entry name" value="ENDONUCLEASE RELATED"/>
    <property type="match status" value="1"/>
</dbReference>
<dbReference type="GO" id="GO:0004519">
    <property type="term" value="F:endonuclease activity"/>
    <property type="evidence" value="ECO:0007669"/>
    <property type="project" value="UniProtKB-KW"/>
</dbReference>
<dbReference type="KEGG" id="fop:FNB79_02830"/>
<evidence type="ECO:0000313" key="6">
    <source>
        <dbReference type="Proteomes" id="UP000319209"/>
    </source>
</evidence>
<dbReference type="SMART" id="SM00892">
    <property type="entry name" value="Endonuclease_NS"/>
    <property type="match status" value="1"/>
</dbReference>
<proteinExistence type="predicted"/>
<dbReference type="SUPFAM" id="SSF54060">
    <property type="entry name" value="His-Me finger endonucleases"/>
    <property type="match status" value="1"/>
</dbReference>
<evidence type="ECO:0000259" key="3">
    <source>
        <dbReference type="SMART" id="SM00477"/>
    </source>
</evidence>
<dbReference type="GO" id="GO:0046872">
    <property type="term" value="F:metal ion binding"/>
    <property type="evidence" value="ECO:0007669"/>
    <property type="project" value="UniProtKB-KW"/>
</dbReference>
<accession>A0A516GN39</accession>
<name>A0A516GN39_9FLAO</name>
<evidence type="ECO:0000256" key="1">
    <source>
        <dbReference type="PIRSR" id="PIRSR640255-1"/>
    </source>
</evidence>
<keyword evidence="5" id="KW-0540">Nuclease</keyword>